<gene>
    <name evidence="2" type="ORF">P13BB106kb_p083</name>
</gene>
<dbReference type="Pfam" id="PF24187">
    <property type="entry name" value="DUF7415"/>
    <property type="match status" value="1"/>
</dbReference>
<dbReference type="EMBL" id="MF979564">
    <property type="protein sequence ID" value="ATS94067.1"/>
    <property type="molecule type" value="Genomic_DNA"/>
</dbReference>
<proteinExistence type="predicted"/>
<reference evidence="2 3" key="1">
    <citation type="submission" date="2017-09" db="EMBL/GenBank/DDBJ databases">
        <title>Complete genome sequence of bacteriophage (DU_PP_V) infecting Pectobacterium spp.</title>
        <authorList>
            <person name="Park T.-H."/>
        </authorList>
    </citation>
    <scope>NUCLEOTIDE SEQUENCE [LARGE SCALE GENOMIC DNA]</scope>
</reference>
<keyword evidence="3" id="KW-1185">Reference proteome</keyword>
<evidence type="ECO:0000313" key="2">
    <source>
        <dbReference type="EMBL" id="ATS94067.1"/>
    </source>
</evidence>
<sequence length="132" mass="14954">MPKIYNVCWDAVYPYLVDEMLGVFESVLGMANPRVVLNSFGVSVGISHDRDGSHIFSEVIDWNALSKMGLIVYLNNKIFHPQGLALARDPELGTSPYFQKVDNDVWEYDDYALEEAEVKLKQAGLFLPLNRN</sequence>
<evidence type="ECO:0000313" key="3">
    <source>
        <dbReference type="Proteomes" id="UP000240663"/>
    </source>
</evidence>
<evidence type="ECO:0000259" key="1">
    <source>
        <dbReference type="Pfam" id="PF24187"/>
    </source>
</evidence>
<accession>A0A2D2W6Z2</accession>
<name>A0A2D2W6Z2_9CAUD</name>
<dbReference type="InterPro" id="IPR055838">
    <property type="entry name" value="DUF7415"/>
</dbReference>
<protein>
    <submittedName>
        <fullName evidence="2">Tail tube protein</fullName>
    </submittedName>
</protein>
<feature type="domain" description="DUF7415" evidence="1">
    <location>
        <begin position="59"/>
        <end position="101"/>
    </location>
</feature>
<organism evidence="2 3">
    <name type="scientific">Pectobacterium phage DU_PP_V</name>
    <dbReference type="NCBI Taxonomy" id="2041492"/>
    <lineage>
        <taxon>Viruses</taxon>
        <taxon>Duplodnaviria</taxon>
        <taxon>Heunggongvirae</taxon>
        <taxon>Uroviricota</taxon>
        <taxon>Caudoviricetes</taxon>
        <taxon>Demerecviridae</taxon>
        <taxon>Mccorquodalevirinae</taxon>
        <taxon>Hongcheonvirus</taxon>
        <taxon>Hongcheonvirus DUPPV</taxon>
    </lineage>
</organism>
<dbReference type="Proteomes" id="UP000240663">
    <property type="component" value="Segment"/>
</dbReference>